<gene>
    <name evidence="11" type="primary">nadD</name>
    <name evidence="13" type="ORF">M2A_0824</name>
</gene>
<keyword evidence="5 11" id="KW-0808">Transferase</keyword>
<evidence type="ECO:0000256" key="6">
    <source>
        <dbReference type="ARBA" id="ARBA00022695"/>
    </source>
</evidence>
<evidence type="ECO:0000313" key="14">
    <source>
        <dbReference type="Proteomes" id="UP000028702"/>
    </source>
</evidence>
<dbReference type="PANTHER" id="PTHR39321:SF3">
    <property type="entry name" value="PHOSPHOPANTETHEINE ADENYLYLTRANSFERASE"/>
    <property type="match status" value="1"/>
</dbReference>
<name>A0A081B8F7_9HYPH</name>
<protein>
    <recommendedName>
        <fullName evidence="11">Probable nicotinate-nucleotide adenylyltransferase</fullName>
        <ecNumber evidence="11">2.7.7.18</ecNumber>
    </recommendedName>
    <alternativeName>
        <fullName evidence="11">Deamido-NAD(+) diphosphorylase</fullName>
    </alternativeName>
    <alternativeName>
        <fullName evidence="11">Deamido-NAD(+) pyrophosphorylase</fullName>
    </alternativeName>
    <alternativeName>
        <fullName evidence="11">Nicotinate mononucleotide adenylyltransferase</fullName>
        <shortName evidence="11">NaMN adenylyltransferase</shortName>
    </alternativeName>
</protein>
<dbReference type="GO" id="GO:0005524">
    <property type="term" value="F:ATP binding"/>
    <property type="evidence" value="ECO:0007669"/>
    <property type="project" value="UniProtKB-KW"/>
</dbReference>
<keyword evidence="6 11" id="KW-0548">Nucleotidyltransferase</keyword>
<dbReference type="eggNOG" id="COG1057">
    <property type="taxonomic scope" value="Bacteria"/>
</dbReference>
<dbReference type="GO" id="GO:0004515">
    <property type="term" value="F:nicotinate-nucleotide adenylyltransferase activity"/>
    <property type="evidence" value="ECO:0007669"/>
    <property type="project" value="UniProtKB-UniRule"/>
</dbReference>
<dbReference type="RefSeq" id="WP_045443352.1">
    <property type="nucleotide sequence ID" value="NZ_BBIO01000003.1"/>
</dbReference>
<dbReference type="NCBIfam" id="TIGR00482">
    <property type="entry name" value="nicotinate (nicotinamide) nucleotide adenylyltransferase"/>
    <property type="match status" value="1"/>
</dbReference>
<dbReference type="InterPro" id="IPR004821">
    <property type="entry name" value="Cyt_trans-like"/>
</dbReference>
<dbReference type="EC" id="2.7.7.18" evidence="11"/>
<keyword evidence="8 11" id="KW-0067">ATP-binding</keyword>
<dbReference type="InterPro" id="IPR005248">
    <property type="entry name" value="NadD/NMNAT"/>
</dbReference>
<comment type="caution">
    <text evidence="13">The sequence shown here is derived from an EMBL/GenBank/DDBJ whole genome shotgun (WGS) entry which is preliminary data.</text>
</comment>
<reference evidence="13 14" key="1">
    <citation type="submission" date="2014-07" db="EMBL/GenBank/DDBJ databases">
        <title>Tepidicaulis marinum gen. nov., sp. nov., a novel marine bacterium denitrifying nitrate to nitrous oxide strictly under microaerobic conditions.</title>
        <authorList>
            <person name="Takeuchi M."/>
            <person name="Yamagishi T."/>
            <person name="Kamagata Y."/>
            <person name="Oshima K."/>
            <person name="Hattori M."/>
            <person name="Katayama T."/>
            <person name="Hanada S."/>
            <person name="Tamaki H."/>
            <person name="Marumo K."/>
            <person name="Maeda H."/>
            <person name="Nedachi M."/>
            <person name="Iwasaki W."/>
            <person name="Suwa Y."/>
            <person name="Sakata S."/>
        </authorList>
    </citation>
    <scope>NUCLEOTIDE SEQUENCE [LARGE SCALE GENOMIC DNA]</scope>
    <source>
        <strain evidence="13 14">MA2</strain>
    </source>
</reference>
<evidence type="ECO:0000256" key="4">
    <source>
        <dbReference type="ARBA" id="ARBA00022642"/>
    </source>
</evidence>
<dbReference type="NCBIfam" id="NF000843">
    <property type="entry name" value="PRK00071.2-2"/>
    <property type="match status" value="1"/>
</dbReference>
<dbReference type="Pfam" id="PF01467">
    <property type="entry name" value="CTP_transf_like"/>
    <property type="match status" value="1"/>
</dbReference>
<dbReference type="SUPFAM" id="SSF52374">
    <property type="entry name" value="Nucleotidylyl transferase"/>
    <property type="match status" value="1"/>
</dbReference>
<keyword evidence="9 11" id="KW-0520">NAD</keyword>
<dbReference type="PANTHER" id="PTHR39321">
    <property type="entry name" value="NICOTINATE-NUCLEOTIDE ADENYLYLTRANSFERASE-RELATED"/>
    <property type="match status" value="1"/>
</dbReference>
<evidence type="ECO:0000256" key="5">
    <source>
        <dbReference type="ARBA" id="ARBA00022679"/>
    </source>
</evidence>
<comment type="similarity">
    <text evidence="3 11">Belongs to the NadD family.</text>
</comment>
<evidence type="ECO:0000256" key="1">
    <source>
        <dbReference type="ARBA" id="ARBA00002324"/>
    </source>
</evidence>
<evidence type="ECO:0000313" key="13">
    <source>
        <dbReference type="EMBL" id="GAK44325.1"/>
    </source>
</evidence>
<evidence type="ECO:0000256" key="8">
    <source>
        <dbReference type="ARBA" id="ARBA00022840"/>
    </source>
</evidence>
<dbReference type="HAMAP" id="MF_00244">
    <property type="entry name" value="NaMN_adenylyltr"/>
    <property type="match status" value="1"/>
</dbReference>
<dbReference type="EMBL" id="BBIO01000003">
    <property type="protein sequence ID" value="GAK44325.1"/>
    <property type="molecule type" value="Genomic_DNA"/>
</dbReference>
<keyword evidence="4 11" id="KW-0662">Pyridine nucleotide biosynthesis</keyword>
<evidence type="ECO:0000259" key="12">
    <source>
        <dbReference type="Pfam" id="PF01467"/>
    </source>
</evidence>
<evidence type="ECO:0000256" key="11">
    <source>
        <dbReference type="HAMAP-Rule" id="MF_00244"/>
    </source>
</evidence>
<evidence type="ECO:0000256" key="10">
    <source>
        <dbReference type="ARBA" id="ARBA00048721"/>
    </source>
</evidence>
<dbReference type="InterPro" id="IPR014729">
    <property type="entry name" value="Rossmann-like_a/b/a_fold"/>
</dbReference>
<evidence type="ECO:0000256" key="3">
    <source>
        <dbReference type="ARBA" id="ARBA00009014"/>
    </source>
</evidence>
<keyword evidence="7 11" id="KW-0547">Nucleotide-binding</keyword>
<dbReference type="STRING" id="1333998.M2A_0824"/>
<dbReference type="Gene3D" id="3.40.50.620">
    <property type="entry name" value="HUPs"/>
    <property type="match status" value="1"/>
</dbReference>
<dbReference type="UniPathway" id="UPA00253">
    <property type="reaction ID" value="UER00332"/>
</dbReference>
<comment type="pathway">
    <text evidence="2 11">Cofactor biosynthesis; NAD(+) biosynthesis; deamido-NAD(+) from nicotinate D-ribonucleotide: step 1/1.</text>
</comment>
<evidence type="ECO:0000256" key="2">
    <source>
        <dbReference type="ARBA" id="ARBA00005019"/>
    </source>
</evidence>
<keyword evidence="14" id="KW-1185">Reference proteome</keyword>
<feature type="domain" description="Cytidyltransferase-like" evidence="12">
    <location>
        <begin position="16"/>
        <end position="195"/>
    </location>
</feature>
<comment type="catalytic activity">
    <reaction evidence="10 11">
        <text>nicotinate beta-D-ribonucleotide + ATP + H(+) = deamido-NAD(+) + diphosphate</text>
        <dbReference type="Rhea" id="RHEA:22860"/>
        <dbReference type="ChEBI" id="CHEBI:15378"/>
        <dbReference type="ChEBI" id="CHEBI:30616"/>
        <dbReference type="ChEBI" id="CHEBI:33019"/>
        <dbReference type="ChEBI" id="CHEBI:57502"/>
        <dbReference type="ChEBI" id="CHEBI:58437"/>
        <dbReference type="EC" id="2.7.7.18"/>
    </reaction>
</comment>
<evidence type="ECO:0000256" key="9">
    <source>
        <dbReference type="ARBA" id="ARBA00023027"/>
    </source>
</evidence>
<dbReference type="GO" id="GO:0009435">
    <property type="term" value="P:NAD+ biosynthetic process"/>
    <property type="evidence" value="ECO:0007669"/>
    <property type="project" value="UniProtKB-UniRule"/>
</dbReference>
<comment type="function">
    <text evidence="1 11">Catalyzes the reversible adenylation of nicotinate mononucleotide (NaMN) to nicotinic acid adenine dinucleotide (NaAD).</text>
</comment>
<sequence>MRTATPALSPGMKVALLGGSFNPAHEGHRHLSLMAMEKLQLHRVWWLVSPQNPLKDKAGMASLEARLASAREAADHPRICVTDIERRLGTAYTADTLKALTARHPHVHFIWLMGADNMVQFPKWRDWKTIARTVPIAVYPRPGFTLKARLSKAAQYLAPYRLEAADAALLPLVKAPALTFIEGPEHPASATEIRAARARSGQTAWTPSR</sequence>
<proteinExistence type="inferred from homology"/>
<dbReference type="CDD" id="cd02165">
    <property type="entry name" value="NMNAT"/>
    <property type="match status" value="1"/>
</dbReference>
<accession>A0A081B8F7</accession>
<evidence type="ECO:0000256" key="7">
    <source>
        <dbReference type="ARBA" id="ARBA00022741"/>
    </source>
</evidence>
<dbReference type="Proteomes" id="UP000028702">
    <property type="component" value="Unassembled WGS sequence"/>
</dbReference>
<dbReference type="AlphaFoldDB" id="A0A081B8F7"/>
<organism evidence="13 14">
    <name type="scientific">Tepidicaulis marinus</name>
    <dbReference type="NCBI Taxonomy" id="1333998"/>
    <lineage>
        <taxon>Bacteria</taxon>
        <taxon>Pseudomonadati</taxon>
        <taxon>Pseudomonadota</taxon>
        <taxon>Alphaproteobacteria</taxon>
        <taxon>Hyphomicrobiales</taxon>
        <taxon>Parvibaculaceae</taxon>
        <taxon>Tepidicaulis</taxon>
    </lineage>
</organism>